<comment type="caution">
    <text evidence="1">The sequence shown here is derived from an EMBL/GenBank/DDBJ whole genome shotgun (WGS) entry which is preliminary data.</text>
</comment>
<accession>A0A0L7K4L1</accession>
<sequence length="87" mass="9685">MLVPLKYLNERVSMYMHAYTLYSAVRPYGCSVVLGSWTEHEGPQIAVRPYGCSVVLGSWTEHEGPQIAVRPYGCSVVLGSWTEHEGP</sequence>
<proteinExistence type="predicted"/>
<gene>
    <name evidence="1" type="ORF">OBRU01_25666</name>
</gene>
<evidence type="ECO:0000313" key="2">
    <source>
        <dbReference type="Proteomes" id="UP000037510"/>
    </source>
</evidence>
<keyword evidence="2" id="KW-1185">Reference proteome</keyword>
<name>A0A0L7K4L1_OPEBR</name>
<dbReference type="GO" id="GO:0005839">
    <property type="term" value="C:proteasome core complex"/>
    <property type="evidence" value="ECO:0007669"/>
    <property type="project" value="InterPro"/>
</dbReference>
<dbReference type="EMBL" id="JTDY01010969">
    <property type="protein sequence ID" value="KOB57826.1"/>
    <property type="molecule type" value="Genomic_DNA"/>
</dbReference>
<keyword evidence="1" id="KW-0647">Proteasome</keyword>
<organism evidence="1 2">
    <name type="scientific">Operophtera brumata</name>
    <name type="common">Winter moth</name>
    <name type="synonym">Phalaena brumata</name>
    <dbReference type="NCBI Taxonomy" id="104452"/>
    <lineage>
        <taxon>Eukaryota</taxon>
        <taxon>Metazoa</taxon>
        <taxon>Ecdysozoa</taxon>
        <taxon>Arthropoda</taxon>
        <taxon>Hexapoda</taxon>
        <taxon>Insecta</taxon>
        <taxon>Pterygota</taxon>
        <taxon>Neoptera</taxon>
        <taxon>Endopterygota</taxon>
        <taxon>Lepidoptera</taxon>
        <taxon>Glossata</taxon>
        <taxon>Ditrysia</taxon>
        <taxon>Geometroidea</taxon>
        <taxon>Geometridae</taxon>
        <taxon>Larentiinae</taxon>
        <taxon>Operophtera</taxon>
    </lineage>
</organism>
<evidence type="ECO:0000313" key="1">
    <source>
        <dbReference type="EMBL" id="KOB57826.1"/>
    </source>
</evidence>
<dbReference type="SUPFAM" id="SSF56235">
    <property type="entry name" value="N-terminal nucleophile aminohydrolases (Ntn hydrolases)"/>
    <property type="match status" value="1"/>
</dbReference>
<dbReference type="InterPro" id="IPR001353">
    <property type="entry name" value="Proteasome_sua/b"/>
</dbReference>
<protein>
    <submittedName>
        <fullName evidence="1">Proteasome subunit alpha type</fullName>
    </submittedName>
</protein>
<dbReference type="InterPro" id="IPR029055">
    <property type="entry name" value="Ntn_hydrolases_N"/>
</dbReference>
<dbReference type="Proteomes" id="UP000037510">
    <property type="component" value="Unassembled WGS sequence"/>
</dbReference>
<dbReference type="STRING" id="104452.A0A0L7K4L1"/>
<dbReference type="AlphaFoldDB" id="A0A0L7K4L1"/>
<dbReference type="Gene3D" id="3.60.20.10">
    <property type="entry name" value="Glutamine Phosphoribosylpyrophosphate, subunit 1, domain 1"/>
    <property type="match status" value="1"/>
</dbReference>
<dbReference type="GO" id="GO:0051603">
    <property type="term" value="P:proteolysis involved in protein catabolic process"/>
    <property type="evidence" value="ECO:0007669"/>
    <property type="project" value="InterPro"/>
</dbReference>
<reference evidence="1 2" key="1">
    <citation type="journal article" date="2015" name="Genome Biol. Evol.">
        <title>The genome of winter moth (Operophtera brumata) provides a genomic perspective on sexual dimorphism and phenology.</title>
        <authorList>
            <person name="Derks M.F."/>
            <person name="Smit S."/>
            <person name="Salis L."/>
            <person name="Schijlen E."/>
            <person name="Bossers A."/>
            <person name="Mateman C."/>
            <person name="Pijl A.S."/>
            <person name="de Ridder D."/>
            <person name="Groenen M.A."/>
            <person name="Visser M.E."/>
            <person name="Megens H.J."/>
        </authorList>
    </citation>
    <scope>NUCLEOTIDE SEQUENCE [LARGE SCALE GENOMIC DNA]</scope>
    <source>
        <strain evidence="1">WM2013NL</strain>
        <tissue evidence="1">Head and thorax</tissue>
    </source>
</reference>
<dbReference type="Pfam" id="PF00227">
    <property type="entry name" value="Proteasome"/>
    <property type="match status" value="1"/>
</dbReference>